<reference evidence="1" key="2">
    <citation type="journal article" date="2015" name="Fish Shellfish Immunol.">
        <title>Early steps in the European eel (Anguilla anguilla)-Vibrio vulnificus interaction in the gills: Role of the RtxA13 toxin.</title>
        <authorList>
            <person name="Callol A."/>
            <person name="Pajuelo D."/>
            <person name="Ebbesson L."/>
            <person name="Teles M."/>
            <person name="MacKenzie S."/>
            <person name="Amaro C."/>
        </authorList>
    </citation>
    <scope>NUCLEOTIDE SEQUENCE</scope>
</reference>
<protein>
    <submittedName>
        <fullName evidence="1">Uncharacterized protein</fullName>
    </submittedName>
</protein>
<name>A0A0E9Q4P6_ANGAN</name>
<dbReference type="EMBL" id="GBXM01097080">
    <property type="protein sequence ID" value="JAH11497.1"/>
    <property type="molecule type" value="Transcribed_RNA"/>
</dbReference>
<accession>A0A0E9Q4P6</accession>
<sequence length="32" mass="3635">MCETLCSTCVHFSIYALDQVCLMAYLLLPHCL</sequence>
<organism evidence="1">
    <name type="scientific">Anguilla anguilla</name>
    <name type="common">European freshwater eel</name>
    <name type="synonym">Muraena anguilla</name>
    <dbReference type="NCBI Taxonomy" id="7936"/>
    <lineage>
        <taxon>Eukaryota</taxon>
        <taxon>Metazoa</taxon>
        <taxon>Chordata</taxon>
        <taxon>Craniata</taxon>
        <taxon>Vertebrata</taxon>
        <taxon>Euteleostomi</taxon>
        <taxon>Actinopterygii</taxon>
        <taxon>Neopterygii</taxon>
        <taxon>Teleostei</taxon>
        <taxon>Anguilliformes</taxon>
        <taxon>Anguillidae</taxon>
        <taxon>Anguilla</taxon>
    </lineage>
</organism>
<reference evidence="1" key="1">
    <citation type="submission" date="2014-11" db="EMBL/GenBank/DDBJ databases">
        <authorList>
            <person name="Amaro Gonzalez C."/>
        </authorList>
    </citation>
    <scope>NUCLEOTIDE SEQUENCE</scope>
</reference>
<proteinExistence type="predicted"/>
<evidence type="ECO:0000313" key="1">
    <source>
        <dbReference type="EMBL" id="JAH11497.1"/>
    </source>
</evidence>
<dbReference type="AlphaFoldDB" id="A0A0E9Q4P6"/>